<evidence type="ECO:0000256" key="4">
    <source>
        <dbReference type="ARBA" id="ARBA00022630"/>
    </source>
</evidence>
<dbReference type="AlphaFoldDB" id="A0A1I1SNE3"/>
<dbReference type="GO" id="GO:0006879">
    <property type="term" value="P:intracellular iron ion homeostasis"/>
    <property type="evidence" value="ECO:0007669"/>
    <property type="project" value="TreeGrafter"/>
</dbReference>
<feature type="region of interest" description="Disordered" evidence="8">
    <location>
        <begin position="422"/>
        <end position="446"/>
    </location>
</feature>
<dbReference type="PANTHER" id="PTHR42802:SF1">
    <property type="entry name" value="L-ORNITHINE N(5)-MONOOXYGENASE"/>
    <property type="match status" value="1"/>
</dbReference>
<dbReference type="RefSeq" id="WP_092950048.1">
    <property type="nucleotide sequence ID" value="NZ_FOMQ01000002.1"/>
</dbReference>
<name>A0A1I1SNE3_9BURK</name>
<evidence type="ECO:0000256" key="5">
    <source>
        <dbReference type="ARBA" id="ARBA00022827"/>
    </source>
</evidence>
<evidence type="ECO:0000313" key="10">
    <source>
        <dbReference type="Proteomes" id="UP000199517"/>
    </source>
</evidence>
<proteinExistence type="inferred from homology"/>
<dbReference type="OrthoDB" id="7527071at2"/>
<dbReference type="InterPro" id="IPR036188">
    <property type="entry name" value="FAD/NAD-bd_sf"/>
</dbReference>
<dbReference type="Pfam" id="PF13434">
    <property type="entry name" value="Lys_Orn_oxgnase"/>
    <property type="match status" value="1"/>
</dbReference>
<evidence type="ECO:0000313" key="9">
    <source>
        <dbReference type="EMBL" id="SFD47901.1"/>
    </source>
</evidence>
<dbReference type="PANTHER" id="PTHR42802">
    <property type="entry name" value="MONOOXYGENASE"/>
    <property type="match status" value="1"/>
</dbReference>
<evidence type="ECO:0000256" key="1">
    <source>
        <dbReference type="ARBA" id="ARBA00001974"/>
    </source>
</evidence>
<dbReference type="InterPro" id="IPR025700">
    <property type="entry name" value="Lys/Orn_oxygenase"/>
</dbReference>
<accession>A0A1I1SNE3</accession>
<evidence type="ECO:0000256" key="2">
    <source>
        <dbReference type="ARBA" id="ARBA00004924"/>
    </source>
</evidence>
<evidence type="ECO:0000256" key="3">
    <source>
        <dbReference type="ARBA" id="ARBA00007588"/>
    </source>
</evidence>
<keyword evidence="10" id="KW-1185">Reference proteome</keyword>
<evidence type="ECO:0000256" key="6">
    <source>
        <dbReference type="ARBA" id="ARBA00022857"/>
    </source>
</evidence>
<keyword evidence="5" id="KW-0274">FAD</keyword>
<reference evidence="10" key="1">
    <citation type="submission" date="2016-10" db="EMBL/GenBank/DDBJ databases">
        <authorList>
            <person name="Varghese N."/>
            <person name="Submissions S."/>
        </authorList>
    </citation>
    <scope>NUCLEOTIDE SEQUENCE [LARGE SCALE GENOMIC DNA]</scope>
    <source>
        <strain evidence="10">DSM 7481</strain>
    </source>
</reference>
<sequence>MQHIHDLIGIGFGPSNVALAIALEERRDAHGRAAQAFFIERQPAFAWHPHMLLDQSHMQISFLKDLATLRNPQSRFTFLNYLHEQGRLPDFINLKSFFPSRHEFNDYLGWAARQFEGICAYGEEVFEVLPEAAPDGSVERLRVRSRNAAGRVQERVARNLIVGVGGTARIPEVFRGLHGDPRVFHSSTYLRDIARQGEARSIAIVGAGQSAAEIFMDLQGRAHAPEVDWAMRARSIRPSDDSPFVNEIFNADFTDYVFSRDGADREALLREYAGTNYAVADLELIQQIYKVLYEQRVAGSQRLRMLRQHEVRATRADASGVFLTFFDADRGEEQTVRYDAVVLATGYERVAHRGLLEPLAPYLGDFTVDRQYRLQTAEHFRPAVFLQGACEDSHGLSDTLLSVTAVRTGEIGHALAAALPPARDPIRTRGPGSAGTPALADAAREDDRLRVA</sequence>
<keyword evidence="7" id="KW-0560">Oxidoreductase</keyword>
<evidence type="ECO:0000256" key="7">
    <source>
        <dbReference type="ARBA" id="ARBA00023002"/>
    </source>
</evidence>
<dbReference type="GO" id="GO:0016491">
    <property type="term" value="F:oxidoreductase activity"/>
    <property type="evidence" value="ECO:0007669"/>
    <property type="project" value="UniProtKB-KW"/>
</dbReference>
<comment type="cofactor">
    <cofactor evidence="1">
        <name>FAD</name>
        <dbReference type="ChEBI" id="CHEBI:57692"/>
    </cofactor>
</comment>
<gene>
    <name evidence="9" type="ORF">SAMN04489710_102339</name>
</gene>
<evidence type="ECO:0000256" key="8">
    <source>
        <dbReference type="SAM" id="MobiDB-lite"/>
    </source>
</evidence>
<keyword evidence="4" id="KW-0285">Flavoprotein</keyword>
<dbReference type="EMBL" id="FOMQ01000002">
    <property type="protein sequence ID" value="SFD47901.1"/>
    <property type="molecule type" value="Genomic_DNA"/>
</dbReference>
<organism evidence="9 10">
    <name type="scientific">Paracidovorax konjaci</name>
    <dbReference type="NCBI Taxonomy" id="32040"/>
    <lineage>
        <taxon>Bacteria</taxon>
        <taxon>Pseudomonadati</taxon>
        <taxon>Pseudomonadota</taxon>
        <taxon>Betaproteobacteria</taxon>
        <taxon>Burkholderiales</taxon>
        <taxon>Comamonadaceae</taxon>
        <taxon>Paracidovorax</taxon>
    </lineage>
</organism>
<dbReference type="STRING" id="32040.SAMN04489710_102339"/>
<dbReference type="SUPFAM" id="SSF51905">
    <property type="entry name" value="FAD/NAD(P)-binding domain"/>
    <property type="match status" value="2"/>
</dbReference>
<keyword evidence="6" id="KW-0521">NADP</keyword>
<protein>
    <submittedName>
        <fullName evidence="9">L-ornithine N5-oxygenase</fullName>
    </submittedName>
</protein>
<dbReference type="Gene3D" id="3.50.50.60">
    <property type="entry name" value="FAD/NAD(P)-binding domain"/>
    <property type="match status" value="1"/>
</dbReference>
<comment type="similarity">
    <text evidence="3">Belongs to the lysine N(6)-hydroxylase/L-ornithine N(5)-oxygenase family.</text>
</comment>
<dbReference type="Proteomes" id="UP000199517">
    <property type="component" value="Unassembled WGS sequence"/>
</dbReference>
<comment type="pathway">
    <text evidence="2">Siderophore biosynthesis.</text>
</comment>